<dbReference type="SUPFAM" id="SSF51905">
    <property type="entry name" value="FAD/NAD(P)-binding domain"/>
    <property type="match status" value="1"/>
</dbReference>
<dbReference type="Pfam" id="PF13450">
    <property type="entry name" value="NAD_binding_8"/>
    <property type="match status" value="1"/>
</dbReference>
<dbReference type="PANTHER" id="PTHR42877:SF5">
    <property type="entry name" value="L-ORNITHINE N(5)-MONOOXYGENASE-RELATED"/>
    <property type="match status" value="1"/>
</dbReference>
<sequence length="506" mass="57753">MNSKEVIIIGGGISGLGMAVQLKRLLKHHNFTIYEKSDNIGGTWWHNRYPSCACDIPNELHRYFFSVAEKFGILPHCRFNTTCTGMQWDSKTSTWTCSFENTLTGEILTRVAPVVISAIGTLDRPYTPRITVVVLGNGASATQFVPELVKNSGSRGKVTQLVKSAHWWTKRRNPSYSTAWKLMMEYVPLSMRVYRMYLAWQLESVFYSFLMTDNGARRRQKIRDATYHYIEHDAPAEYRDVPRPDYEPGCKRRVNTATYLECLHSPHMHLAKERVVRIEQGRVITDTGAQYDADAIIFATGFLTQEWLLPMEVKGSGGKDIHQVWNAAGGAEAYKGTVVSGFPNFFILYGPNSATGQHSVIFHSEWQINYVCRLLRPVLTGSTQEDYIMVKPEAQKKDLAWVHQKLQTLVFNSGCQSWWMNSKTKKNTFIYLDPMYKYWLRTIFPTWSDLEIQRTQRKEPYVGKTLAGVLLSITLGAWALSSWGGMESSLTTLFDWSNKVLAQPSL</sequence>
<dbReference type="InterPro" id="IPR036188">
    <property type="entry name" value="FAD/NAD-bd_sf"/>
</dbReference>
<comment type="caution">
    <text evidence="2">The sequence shown here is derived from an EMBL/GenBank/DDBJ whole genome shotgun (WGS) entry which is preliminary data.</text>
</comment>
<dbReference type="Proteomes" id="UP000076584">
    <property type="component" value="Unassembled WGS sequence"/>
</dbReference>
<dbReference type="InterPro" id="IPR051209">
    <property type="entry name" value="FAD-bind_Monooxygenase_sf"/>
</dbReference>
<dbReference type="GO" id="GO:0004497">
    <property type="term" value="F:monooxygenase activity"/>
    <property type="evidence" value="ECO:0007669"/>
    <property type="project" value="UniProtKB-KW"/>
</dbReference>
<dbReference type="AlphaFoldDB" id="A0A162Q596"/>
<dbReference type="EMBL" id="LFIW01000095">
    <property type="protein sequence ID" value="KZL88063.1"/>
    <property type="molecule type" value="Genomic_DNA"/>
</dbReference>
<evidence type="ECO:0000313" key="3">
    <source>
        <dbReference type="Proteomes" id="UP000076584"/>
    </source>
</evidence>
<evidence type="ECO:0000313" key="2">
    <source>
        <dbReference type="EMBL" id="KZL88063.1"/>
    </source>
</evidence>
<evidence type="ECO:0000256" key="1">
    <source>
        <dbReference type="ARBA" id="ARBA00010139"/>
    </source>
</evidence>
<gene>
    <name evidence="2" type="ORF">CI238_04036</name>
</gene>
<name>A0A162Q596_COLIC</name>
<dbReference type="STRING" id="1573173.A0A162Q596"/>
<reference evidence="2 3" key="1">
    <citation type="submission" date="2015-06" db="EMBL/GenBank/DDBJ databases">
        <title>Survival trade-offs in plant roots during colonization by closely related pathogenic and mutualistic fungi.</title>
        <authorList>
            <person name="Hacquard S."/>
            <person name="Kracher B."/>
            <person name="Hiruma K."/>
            <person name="Weinman A."/>
            <person name="Muench P."/>
            <person name="Garrido Oter R."/>
            <person name="Ver Loren van Themaat E."/>
            <person name="Dallerey J.-F."/>
            <person name="Damm U."/>
            <person name="Henrissat B."/>
            <person name="Lespinet O."/>
            <person name="Thon M."/>
            <person name="Kemen E."/>
            <person name="McHardy A.C."/>
            <person name="Schulze-Lefert P."/>
            <person name="O'Connell R.J."/>
        </authorList>
    </citation>
    <scope>NUCLEOTIDE SEQUENCE [LARGE SCALE GENOMIC DNA]</scope>
    <source>
        <strain evidence="2 3">MAFF 238704</strain>
    </source>
</reference>
<accession>A0A162Q596</accession>
<comment type="similarity">
    <text evidence="1">Belongs to the FAD-binding monooxygenase family.</text>
</comment>
<dbReference type="Gene3D" id="3.50.50.60">
    <property type="entry name" value="FAD/NAD(P)-binding domain"/>
    <property type="match status" value="2"/>
</dbReference>
<keyword evidence="2" id="KW-0503">Monooxygenase</keyword>
<dbReference type="PANTHER" id="PTHR42877">
    <property type="entry name" value="L-ORNITHINE N(5)-MONOOXYGENASE-RELATED"/>
    <property type="match status" value="1"/>
</dbReference>
<keyword evidence="3" id="KW-1185">Reference proteome</keyword>
<keyword evidence="2" id="KW-0560">Oxidoreductase</keyword>
<protein>
    <submittedName>
        <fullName evidence="2">Monooxygenase y4id</fullName>
    </submittedName>
</protein>
<proteinExistence type="inferred from homology"/>
<organism evidence="2 3">
    <name type="scientific">Colletotrichum incanum</name>
    <name type="common">Soybean anthracnose fungus</name>
    <dbReference type="NCBI Taxonomy" id="1573173"/>
    <lineage>
        <taxon>Eukaryota</taxon>
        <taxon>Fungi</taxon>
        <taxon>Dikarya</taxon>
        <taxon>Ascomycota</taxon>
        <taxon>Pezizomycotina</taxon>
        <taxon>Sordariomycetes</taxon>
        <taxon>Hypocreomycetidae</taxon>
        <taxon>Glomerellales</taxon>
        <taxon>Glomerellaceae</taxon>
        <taxon>Colletotrichum</taxon>
        <taxon>Colletotrichum spaethianum species complex</taxon>
    </lineage>
</organism>